<dbReference type="InterPro" id="IPR023796">
    <property type="entry name" value="Serpin_dom"/>
</dbReference>
<dbReference type="Proteomes" id="UP000054047">
    <property type="component" value="Unassembled WGS sequence"/>
</dbReference>
<dbReference type="AlphaFoldDB" id="A0A0C2GGV4"/>
<evidence type="ECO:0000313" key="2">
    <source>
        <dbReference type="EMBL" id="KIH56321.1"/>
    </source>
</evidence>
<dbReference type="SUPFAM" id="SSF56574">
    <property type="entry name" value="Serpins"/>
    <property type="match status" value="1"/>
</dbReference>
<evidence type="ECO:0000313" key="3">
    <source>
        <dbReference type="Proteomes" id="UP000054047"/>
    </source>
</evidence>
<evidence type="ECO:0000259" key="1">
    <source>
        <dbReference type="Pfam" id="PF00079"/>
    </source>
</evidence>
<feature type="domain" description="Serpin" evidence="1">
    <location>
        <begin position="48"/>
        <end position="99"/>
    </location>
</feature>
<dbReference type="InterPro" id="IPR023795">
    <property type="entry name" value="Serpin_CS"/>
</dbReference>
<dbReference type="PROSITE" id="PS00284">
    <property type="entry name" value="SERPIN"/>
    <property type="match status" value="1"/>
</dbReference>
<reference evidence="2 3" key="1">
    <citation type="submission" date="2013-12" db="EMBL/GenBank/DDBJ databases">
        <title>Draft genome of the parsitic nematode Ancylostoma duodenale.</title>
        <authorList>
            <person name="Mitreva M."/>
        </authorList>
    </citation>
    <scope>NUCLEOTIDE SEQUENCE [LARGE SCALE GENOMIC DNA]</scope>
    <source>
        <strain evidence="2 3">Zhejiang</strain>
    </source>
</reference>
<dbReference type="Gene3D" id="2.30.39.10">
    <property type="entry name" value="Alpha-1-antitrypsin, domain 1"/>
    <property type="match status" value="1"/>
</dbReference>
<dbReference type="OrthoDB" id="9518664at2759"/>
<proteinExistence type="predicted"/>
<dbReference type="InterPro" id="IPR036186">
    <property type="entry name" value="Serpin_sf"/>
</dbReference>
<sequence>MNINGRISRVDPMDKLSNRGWLRSVTKSAERGRVILPVLKCDDLSLKQVDEESTTAAAAVRLSMPIPVVAPPSPKRFDADHPFMFVLTKNRNPLFMGHFA</sequence>
<dbReference type="InterPro" id="IPR042185">
    <property type="entry name" value="Serpin_sf_2"/>
</dbReference>
<protein>
    <recommendedName>
        <fullName evidence="1">Serpin domain-containing protein</fullName>
    </recommendedName>
</protein>
<dbReference type="Pfam" id="PF00079">
    <property type="entry name" value="Serpin"/>
    <property type="match status" value="1"/>
</dbReference>
<name>A0A0C2GGV4_9BILA</name>
<gene>
    <name evidence="2" type="ORF">ANCDUO_13500</name>
</gene>
<keyword evidence="3" id="KW-1185">Reference proteome</keyword>
<accession>A0A0C2GGV4</accession>
<organism evidence="2 3">
    <name type="scientific">Ancylostoma duodenale</name>
    <dbReference type="NCBI Taxonomy" id="51022"/>
    <lineage>
        <taxon>Eukaryota</taxon>
        <taxon>Metazoa</taxon>
        <taxon>Ecdysozoa</taxon>
        <taxon>Nematoda</taxon>
        <taxon>Chromadorea</taxon>
        <taxon>Rhabditida</taxon>
        <taxon>Rhabditina</taxon>
        <taxon>Rhabditomorpha</taxon>
        <taxon>Strongyloidea</taxon>
        <taxon>Ancylostomatidae</taxon>
        <taxon>Ancylostomatinae</taxon>
        <taxon>Ancylostoma</taxon>
    </lineage>
</organism>
<dbReference type="EMBL" id="KN735921">
    <property type="protein sequence ID" value="KIH56321.1"/>
    <property type="molecule type" value="Genomic_DNA"/>
</dbReference>